<sequence>MDSESTQTGPDQQDATTAVQVQQSNNRKRIAIIVGVAVVVIAMIVGLAIGYYRAQQHNRHEQAFADCQIAASKAEQQAKQAQTILDQAANLVKDSKDKVADKETITALTASVNKVKEQDITFTCKSSMSTNELNSTIANANRLETRYNQLKVTLNKEIKAVTASQEKKSLDDARAALASKNDEASKLLTDSEGKVADNVCRESLQKAINEATAVQSAIPDDYSKAVENLTRTMSAVNDNMNAAAQSQTESVRSVPQSTSTNNGYAPQSNNTYRPVQAPTTPVTPQAPDPQQPAPAPNNSDDELVMVCTGELGHDAVCSDAM</sequence>
<feature type="compositionally biased region" description="Low complexity" evidence="2">
    <location>
        <begin position="274"/>
        <end position="283"/>
    </location>
</feature>
<gene>
    <name evidence="4" type="ORF">KIMH_07690</name>
</gene>
<dbReference type="Proteomes" id="UP001321748">
    <property type="component" value="Chromosome"/>
</dbReference>
<feature type="compositionally biased region" description="Polar residues" evidence="2">
    <location>
        <begin position="242"/>
        <end position="273"/>
    </location>
</feature>
<evidence type="ECO:0000313" key="4">
    <source>
        <dbReference type="EMBL" id="BDR54658.1"/>
    </source>
</evidence>
<evidence type="ECO:0000256" key="2">
    <source>
        <dbReference type="SAM" id="MobiDB-lite"/>
    </source>
</evidence>
<protein>
    <recommendedName>
        <fullName evidence="6">Colicin transporter</fullName>
    </recommendedName>
</protein>
<name>A0ABM8BCM1_9BIFI</name>
<evidence type="ECO:0000256" key="3">
    <source>
        <dbReference type="SAM" id="Phobius"/>
    </source>
</evidence>
<dbReference type="EMBL" id="AP026800">
    <property type="protein sequence ID" value="BDR54658.1"/>
    <property type="molecule type" value="Genomic_DNA"/>
</dbReference>
<dbReference type="RefSeq" id="WP_317642178.1">
    <property type="nucleotide sequence ID" value="NZ_AP026800.1"/>
</dbReference>
<evidence type="ECO:0000313" key="5">
    <source>
        <dbReference type="Proteomes" id="UP001321748"/>
    </source>
</evidence>
<evidence type="ECO:0000256" key="1">
    <source>
        <dbReference type="SAM" id="Coils"/>
    </source>
</evidence>
<keyword evidence="3" id="KW-0472">Membrane</keyword>
<keyword evidence="3" id="KW-0812">Transmembrane</keyword>
<feature type="coiled-coil region" evidence="1">
    <location>
        <begin position="133"/>
        <end position="190"/>
    </location>
</feature>
<keyword evidence="5" id="KW-1185">Reference proteome</keyword>
<organism evidence="4 5">
    <name type="scientific">Bombiscardovia apis</name>
    <dbReference type="NCBI Taxonomy" id="2932182"/>
    <lineage>
        <taxon>Bacteria</taxon>
        <taxon>Bacillati</taxon>
        <taxon>Actinomycetota</taxon>
        <taxon>Actinomycetes</taxon>
        <taxon>Bifidobacteriales</taxon>
        <taxon>Bifidobacteriaceae</taxon>
        <taxon>Bombiscardovia</taxon>
    </lineage>
</organism>
<proteinExistence type="predicted"/>
<reference evidence="4 5" key="1">
    <citation type="journal article" date="2023" name="Microbiol. Spectr.">
        <title>Symbiosis of Carpenter Bees with Uncharacterized Lactic Acid Bacteria Showing NAD Auxotrophy.</title>
        <authorList>
            <person name="Kawasaki S."/>
            <person name="Ozawa K."/>
            <person name="Mori T."/>
            <person name="Yamamoto A."/>
            <person name="Ito M."/>
            <person name="Ohkuma M."/>
            <person name="Sakamoto M."/>
            <person name="Matsutani M."/>
        </authorList>
    </citation>
    <scope>NUCLEOTIDE SEQUENCE [LARGE SCALE GENOMIC DNA]</scope>
    <source>
        <strain evidence="4 5">KimH</strain>
    </source>
</reference>
<feature type="region of interest" description="Disordered" evidence="2">
    <location>
        <begin position="242"/>
        <end position="301"/>
    </location>
</feature>
<accession>A0ABM8BCM1</accession>
<evidence type="ECO:0008006" key="6">
    <source>
        <dbReference type="Google" id="ProtNLM"/>
    </source>
</evidence>
<keyword evidence="1" id="KW-0175">Coiled coil</keyword>
<keyword evidence="3" id="KW-1133">Transmembrane helix</keyword>
<feature type="compositionally biased region" description="Pro residues" evidence="2">
    <location>
        <begin position="284"/>
        <end position="295"/>
    </location>
</feature>
<feature type="transmembrane region" description="Helical" evidence="3">
    <location>
        <begin position="30"/>
        <end position="52"/>
    </location>
</feature>